<name>A0A6C0CQN5_9ZZZZ</name>
<dbReference type="InterPro" id="IPR028098">
    <property type="entry name" value="Glyco_trans_4-like_N"/>
</dbReference>
<organism evidence="2">
    <name type="scientific">viral metagenome</name>
    <dbReference type="NCBI Taxonomy" id="1070528"/>
    <lineage>
        <taxon>unclassified sequences</taxon>
        <taxon>metagenomes</taxon>
        <taxon>organismal metagenomes</taxon>
    </lineage>
</organism>
<dbReference type="EMBL" id="MN739480">
    <property type="protein sequence ID" value="QHT07176.1"/>
    <property type="molecule type" value="Genomic_DNA"/>
</dbReference>
<accession>A0A6C0CQN5</accession>
<dbReference type="Pfam" id="PF13439">
    <property type="entry name" value="Glyco_transf_4"/>
    <property type="match status" value="1"/>
</dbReference>
<protein>
    <recommendedName>
        <fullName evidence="1">Glycosyltransferase subfamily 4-like N-terminal domain-containing protein</fullName>
    </recommendedName>
</protein>
<dbReference type="AlphaFoldDB" id="A0A6C0CQN5"/>
<feature type="domain" description="Glycosyltransferase subfamily 4-like N-terminal" evidence="1">
    <location>
        <begin position="41"/>
        <end position="147"/>
    </location>
</feature>
<dbReference type="Gene3D" id="3.40.50.2000">
    <property type="entry name" value="Glycogen Phosphorylase B"/>
    <property type="match status" value="1"/>
</dbReference>
<evidence type="ECO:0000313" key="2">
    <source>
        <dbReference type="EMBL" id="QHT07176.1"/>
    </source>
</evidence>
<reference evidence="2" key="1">
    <citation type="journal article" date="2020" name="Nature">
        <title>Giant virus diversity and host interactions through global metagenomics.</title>
        <authorList>
            <person name="Schulz F."/>
            <person name="Roux S."/>
            <person name="Paez-Espino D."/>
            <person name="Jungbluth S."/>
            <person name="Walsh D.A."/>
            <person name="Denef V.J."/>
            <person name="McMahon K.D."/>
            <person name="Konstantinidis K.T."/>
            <person name="Eloe-Fadrosh E.A."/>
            <person name="Kyrpides N.C."/>
            <person name="Woyke T."/>
        </authorList>
    </citation>
    <scope>NUCLEOTIDE SEQUENCE</scope>
    <source>
        <strain evidence="2">GVMAG-M-3300021962-46</strain>
    </source>
</reference>
<proteinExistence type="predicted"/>
<sequence length="318" mass="36927">MRIAIVGPGIMPIPPKGWGAVESLIWDYKFFLEKIPGIQVYIVNTPHPQEIIHLTNQCQPDVIHIQYDNLWPLWNEFQCKNVLLTSHYGYLDQLEQRPQDGYYGIFKGFLDCSAKIVALSPSIENMYLKHGCSQERVCVVPNGANHEVFHYRSEAVLPDRSIYLAKVDYRKRQYIYQNIDFIDFVGNLADSRFQPIRSNYKGEWTKMHLYEHLTDYANLVLLSDGEAHPLVCCEALICGLGLVISEFAAANLDRSLPWIDVIPTDKLDDLDYVSKVIRENQIKSAVYRENIREYGLKHFSWSVVIQRYLGMIEKFFRL</sequence>
<dbReference type="SUPFAM" id="SSF53756">
    <property type="entry name" value="UDP-Glycosyltransferase/glycogen phosphorylase"/>
    <property type="match status" value="1"/>
</dbReference>
<evidence type="ECO:0000259" key="1">
    <source>
        <dbReference type="Pfam" id="PF13439"/>
    </source>
</evidence>